<dbReference type="STRING" id="1612202.SAMN05421734_10840"/>
<evidence type="ECO:0000256" key="1">
    <source>
        <dbReference type="SAM" id="Phobius"/>
    </source>
</evidence>
<protein>
    <submittedName>
        <fullName evidence="2">Uncharacterized protein</fullName>
    </submittedName>
</protein>
<dbReference type="EMBL" id="FMYI01000008">
    <property type="protein sequence ID" value="SDC41103.1"/>
    <property type="molecule type" value="Genomic_DNA"/>
</dbReference>
<evidence type="ECO:0000313" key="2">
    <source>
        <dbReference type="EMBL" id="SDC41103.1"/>
    </source>
</evidence>
<sequence length="75" mass="8626">MKEFFCSKWRKLQSSKWRFSMYALTAFIGVIIGNLLVNPHLYYILGALSGSLLIIVINLIYVIVSSNRNQNSKKD</sequence>
<feature type="transmembrane region" description="Helical" evidence="1">
    <location>
        <begin position="43"/>
        <end position="64"/>
    </location>
</feature>
<feature type="transmembrane region" description="Helical" evidence="1">
    <location>
        <begin position="21"/>
        <end position="37"/>
    </location>
</feature>
<keyword evidence="1" id="KW-1133">Transmembrane helix</keyword>
<organism evidence="2 3">
    <name type="scientific">Pelagirhabdus alkalitolerans</name>
    <dbReference type="NCBI Taxonomy" id="1612202"/>
    <lineage>
        <taxon>Bacteria</taxon>
        <taxon>Bacillati</taxon>
        <taxon>Bacillota</taxon>
        <taxon>Bacilli</taxon>
        <taxon>Bacillales</taxon>
        <taxon>Bacillaceae</taxon>
        <taxon>Pelagirhabdus</taxon>
    </lineage>
</organism>
<name>A0A1G6LD50_9BACI</name>
<reference evidence="3" key="1">
    <citation type="submission" date="2016-09" db="EMBL/GenBank/DDBJ databases">
        <authorList>
            <person name="Varghese N."/>
            <person name="Submissions S."/>
        </authorList>
    </citation>
    <scope>NUCLEOTIDE SEQUENCE [LARGE SCALE GENOMIC DNA]</scope>
    <source>
        <strain evidence="3">S5</strain>
    </source>
</reference>
<keyword evidence="1" id="KW-0472">Membrane</keyword>
<dbReference type="Proteomes" id="UP000242949">
    <property type="component" value="Unassembled WGS sequence"/>
</dbReference>
<gene>
    <name evidence="2" type="ORF">SAMN05421734_10840</name>
</gene>
<evidence type="ECO:0000313" key="3">
    <source>
        <dbReference type="Proteomes" id="UP000242949"/>
    </source>
</evidence>
<dbReference type="AlphaFoldDB" id="A0A1G6LD50"/>
<keyword evidence="3" id="KW-1185">Reference proteome</keyword>
<dbReference type="RefSeq" id="WP_090796401.1">
    <property type="nucleotide sequence ID" value="NZ_FMYI01000008.1"/>
</dbReference>
<accession>A0A1G6LD50</accession>
<proteinExistence type="predicted"/>
<keyword evidence="1" id="KW-0812">Transmembrane</keyword>